<feature type="chain" id="PRO_5047170023" description="DUF4136 domain-containing protein" evidence="1">
    <location>
        <begin position="22"/>
        <end position="210"/>
    </location>
</feature>
<name>A0ABR7QES1_9FLAO</name>
<evidence type="ECO:0000313" key="3">
    <source>
        <dbReference type="Proteomes" id="UP000619238"/>
    </source>
</evidence>
<reference evidence="2 3" key="1">
    <citation type="submission" date="2020-07" db="EMBL/GenBank/DDBJ databases">
        <title>Description of Kordia aestuariivivens sp. nov., isolated from a tidal flat.</title>
        <authorList>
            <person name="Park S."/>
            <person name="Yoon J.-H."/>
        </authorList>
    </citation>
    <scope>NUCLEOTIDE SEQUENCE [LARGE SCALE GENOMIC DNA]</scope>
    <source>
        <strain evidence="2 3">YSTF-M3</strain>
    </source>
</reference>
<keyword evidence="1" id="KW-0732">Signal</keyword>
<keyword evidence="3" id="KW-1185">Reference proteome</keyword>
<evidence type="ECO:0000313" key="2">
    <source>
        <dbReference type="EMBL" id="MBC8757042.1"/>
    </source>
</evidence>
<dbReference type="EMBL" id="JACGWS010000016">
    <property type="protein sequence ID" value="MBC8757042.1"/>
    <property type="molecule type" value="Genomic_DNA"/>
</dbReference>
<accession>A0ABR7QES1</accession>
<comment type="caution">
    <text evidence="2">The sequence shown here is derived from an EMBL/GenBank/DDBJ whole genome shotgun (WGS) entry which is preliminary data.</text>
</comment>
<sequence>MKICIRIVFAFIIVGCSSVNLNNSWKNPKHQDFNPTNILVVSVSPNFETRSDSEFKFVTELNARNINAIQSTVVFKKLFQDTQQTDSEIEAQIDKLLTVGYDTVLISQVKNVQENESRTGASPKFDYKLRKFLGGYLTSQEDYFEQDYYKKYKVLYIETAIYSLHKDAEKTLVWTGTYTVIDPSDISKRINTYVKAVMKSMEKEKLVAKK</sequence>
<gene>
    <name evidence="2" type="ORF">H2O64_20385</name>
</gene>
<protein>
    <recommendedName>
        <fullName evidence="4">DUF4136 domain-containing protein</fullName>
    </recommendedName>
</protein>
<feature type="signal peptide" evidence="1">
    <location>
        <begin position="1"/>
        <end position="21"/>
    </location>
</feature>
<evidence type="ECO:0008006" key="4">
    <source>
        <dbReference type="Google" id="ProtNLM"/>
    </source>
</evidence>
<dbReference type="Proteomes" id="UP000619238">
    <property type="component" value="Unassembled WGS sequence"/>
</dbReference>
<evidence type="ECO:0000256" key="1">
    <source>
        <dbReference type="SAM" id="SignalP"/>
    </source>
</evidence>
<dbReference type="RefSeq" id="WP_187564087.1">
    <property type="nucleotide sequence ID" value="NZ_JACGWS010000016.1"/>
</dbReference>
<proteinExistence type="predicted"/>
<organism evidence="2 3">
    <name type="scientific">Kordia aestuariivivens</name>
    <dbReference type="NCBI Taxonomy" id="2759037"/>
    <lineage>
        <taxon>Bacteria</taxon>
        <taxon>Pseudomonadati</taxon>
        <taxon>Bacteroidota</taxon>
        <taxon>Flavobacteriia</taxon>
        <taxon>Flavobacteriales</taxon>
        <taxon>Flavobacteriaceae</taxon>
        <taxon>Kordia</taxon>
    </lineage>
</organism>